<evidence type="ECO:0000256" key="1">
    <source>
        <dbReference type="SAM" id="Phobius"/>
    </source>
</evidence>
<evidence type="ECO:0000313" key="3">
    <source>
        <dbReference type="EMBL" id="TCU62256.1"/>
    </source>
</evidence>
<reference evidence="3 4" key="1">
    <citation type="submission" date="2019-03" db="EMBL/GenBank/DDBJ databases">
        <title>Genomic Encyclopedia of Type Strains, Phase IV (KMG-IV): sequencing the most valuable type-strain genomes for metagenomic binning, comparative biology and taxonomic classification.</title>
        <authorList>
            <person name="Goeker M."/>
        </authorList>
    </citation>
    <scope>NUCLEOTIDE SEQUENCE [LARGE SCALE GENOMIC DNA]</scope>
    <source>
        <strain evidence="3 4">DSM 29481</strain>
    </source>
</reference>
<dbReference type="PANTHER" id="PTHR31302:SF0">
    <property type="entry name" value="TRANSMEMBRANE PROTEIN WITH METALLOPHOSPHOESTERASE DOMAIN"/>
    <property type="match status" value="1"/>
</dbReference>
<keyword evidence="1" id="KW-1133">Transmembrane helix</keyword>
<dbReference type="GO" id="GO:0016787">
    <property type="term" value="F:hydrolase activity"/>
    <property type="evidence" value="ECO:0007669"/>
    <property type="project" value="InterPro"/>
</dbReference>
<sequence>MMGVFLAGMGVLVCIVSYLQLRWIHQQVQGFFYRCLQVLLVIGDGILFYRFSNQFYRLQQESLRALLLLISTIVLVWLILFALMQGIAFLLDKRRAYKLSLRYILGGCILFTALFVYIGYRQAAPLVLRSYSVTAKMNIAKDLQFYLLSDLHLGSGVDKHRMDQMFAMLEKQPMDALLVAGDLFDEATPTSDLQQFCMKCRNASFHDKIYYSPGNHELLSKNRKAYETLLKQSGIHILKDETALVDHRFYVIGRKDKKEKRMELATLMKSCQADKPIIVIDHRPCFDDVHAIDLQVSGHTHQGQIFPNTLFTKLAYPYDYGAYQQPYPMIVSSGAGTWGMPIRIGTTSEIVKITLKGQ</sequence>
<accession>A0A4R3TL01</accession>
<dbReference type="Proteomes" id="UP000295773">
    <property type="component" value="Unassembled WGS sequence"/>
</dbReference>
<proteinExistence type="predicted"/>
<feature type="transmembrane region" description="Helical" evidence="1">
    <location>
        <begin position="6"/>
        <end position="24"/>
    </location>
</feature>
<feature type="transmembrane region" description="Helical" evidence="1">
    <location>
        <begin position="103"/>
        <end position="120"/>
    </location>
</feature>
<dbReference type="EMBL" id="SMBP01000005">
    <property type="protein sequence ID" value="TCU62256.1"/>
    <property type="molecule type" value="Genomic_DNA"/>
</dbReference>
<dbReference type="InterPro" id="IPR004843">
    <property type="entry name" value="Calcineurin-like_PHP"/>
</dbReference>
<dbReference type="InterPro" id="IPR051158">
    <property type="entry name" value="Metallophosphoesterase_sf"/>
</dbReference>
<gene>
    <name evidence="3" type="ORF">EDD61_10564</name>
</gene>
<organism evidence="3 4">
    <name type="scientific">Longicatena caecimuris</name>
    <dbReference type="NCBI Taxonomy" id="1796635"/>
    <lineage>
        <taxon>Bacteria</taxon>
        <taxon>Bacillati</taxon>
        <taxon>Bacillota</taxon>
        <taxon>Erysipelotrichia</taxon>
        <taxon>Erysipelotrichales</taxon>
        <taxon>Erysipelotrichaceae</taxon>
        <taxon>Longicatena</taxon>
    </lineage>
</organism>
<evidence type="ECO:0000313" key="4">
    <source>
        <dbReference type="Proteomes" id="UP000295773"/>
    </source>
</evidence>
<protein>
    <recommendedName>
        <fullName evidence="2">Calcineurin-like phosphoesterase domain-containing protein</fullName>
    </recommendedName>
</protein>
<feature type="transmembrane region" description="Helical" evidence="1">
    <location>
        <begin position="63"/>
        <end position="91"/>
    </location>
</feature>
<dbReference type="AlphaFoldDB" id="A0A4R3TL01"/>
<dbReference type="InterPro" id="IPR029052">
    <property type="entry name" value="Metallo-depent_PP-like"/>
</dbReference>
<comment type="caution">
    <text evidence="3">The sequence shown here is derived from an EMBL/GenBank/DDBJ whole genome shotgun (WGS) entry which is preliminary data.</text>
</comment>
<dbReference type="Gene3D" id="3.60.21.10">
    <property type="match status" value="1"/>
</dbReference>
<feature type="transmembrane region" description="Helical" evidence="1">
    <location>
        <begin position="31"/>
        <end position="51"/>
    </location>
</feature>
<evidence type="ECO:0000259" key="2">
    <source>
        <dbReference type="Pfam" id="PF00149"/>
    </source>
</evidence>
<keyword evidence="1" id="KW-0812">Transmembrane</keyword>
<keyword evidence="1" id="KW-0472">Membrane</keyword>
<name>A0A4R3TL01_9FIRM</name>
<dbReference type="SUPFAM" id="SSF56300">
    <property type="entry name" value="Metallo-dependent phosphatases"/>
    <property type="match status" value="1"/>
</dbReference>
<dbReference type="PANTHER" id="PTHR31302">
    <property type="entry name" value="TRANSMEMBRANE PROTEIN WITH METALLOPHOSPHOESTERASE DOMAIN-RELATED"/>
    <property type="match status" value="1"/>
</dbReference>
<feature type="domain" description="Calcineurin-like phosphoesterase" evidence="2">
    <location>
        <begin position="145"/>
        <end position="302"/>
    </location>
</feature>
<dbReference type="Pfam" id="PF00149">
    <property type="entry name" value="Metallophos"/>
    <property type="match status" value="1"/>
</dbReference>
<dbReference type="RefSeq" id="WP_132224219.1">
    <property type="nucleotide sequence ID" value="NZ_JANKBG010000006.1"/>
</dbReference>
<keyword evidence="4" id="KW-1185">Reference proteome</keyword>